<organism evidence="2 3">
    <name type="scientific">Janibacter alkaliphilus</name>
    <dbReference type="NCBI Taxonomy" id="1069963"/>
    <lineage>
        <taxon>Bacteria</taxon>
        <taxon>Bacillati</taxon>
        <taxon>Actinomycetota</taxon>
        <taxon>Actinomycetes</taxon>
        <taxon>Micrococcales</taxon>
        <taxon>Intrasporangiaceae</taxon>
        <taxon>Janibacter</taxon>
    </lineage>
</organism>
<evidence type="ECO:0000259" key="1">
    <source>
        <dbReference type="Pfam" id="PF08486"/>
    </source>
</evidence>
<dbReference type="Pfam" id="PF08486">
    <property type="entry name" value="SpoIID"/>
    <property type="match status" value="1"/>
</dbReference>
<accession>A0A852WZF4</accession>
<evidence type="ECO:0000313" key="2">
    <source>
        <dbReference type="EMBL" id="NYG35637.1"/>
    </source>
</evidence>
<protein>
    <submittedName>
        <fullName evidence="2">SpoIID/LytB domain protein</fullName>
    </submittedName>
</protein>
<dbReference type="GO" id="GO:0030435">
    <property type="term" value="P:sporulation resulting in formation of a cellular spore"/>
    <property type="evidence" value="ECO:0007669"/>
    <property type="project" value="InterPro"/>
</dbReference>
<dbReference type="AlphaFoldDB" id="A0A852WZF4"/>
<comment type="caution">
    <text evidence="2">The sequence shown here is derived from an EMBL/GenBank/DDBJ whole genome shotgun (WGS) entry which is preliminary data.</text>
</comment>
<dbReference type="RefSeq" id="WP_179461280.1">
    <property type="nucleotide sequence ID" value="NZ_JACBZX010000001.1"/>
</dbReference>
<feature type="domain" description="Sporulation stage II protein D amidase enhancer LytB N-terminal" evidence="1">
    <location>
        <begin position="79"/>
        <end position="163"/>
    </location>
</feature>
<dbReference type="EMBL" id="JACBZX010000001">
    <property type="protein sequence ID" value="NYG35637.1"/>
    <property type="molecule type" value="Genomic_DNA"/>
</dbReference>
<dbReference type="Proteomes" id="UP000592181">
    <property type="component" value="Unassembled WGS sequence"/>
</dbReference>
<name>A0A852WZF4_9MICO</name>
<gene>
    <name evidence="2" type="ORF">BJY28_000106</name>
</gene>
<proteinExistence type="predicted"/>
<keyword evidence="3" id="KW-1185">Reference proteome</keyword>
<dbReference type="NCBIfam" id="TIGR02669">
    <property type="entry name" value="SpoIID_LytB"/>
    <property type="match status" value="1"/>
</dbReference>
<evidence type="ECO:0000313" key="3">
    <source>
        <dbReference type="Proteomes" id="UP000592181"/>
    </source>
</evidence>
<reference evidence="2 3" key="1">
    <citation type="submission" date="2020-07" db="EMBL/GenBank/DDBJ databases">
        <title>Sequencing the genomes of 1000 actinobacteria strains.</title>
        <authorList>
            <person name="Klenk H.-P."/>
        </authorList>
    </citation>
    <scope>NUCLEOTIDE SEQUENCE [LARGE SCALE GENOMIC DNA]</scope>
    <source>
        <strain evidence="2 3">DSM 24723</strain>
    </source>
</reference>
<sequence length="588" mass="61360">MTITVGSRQVTARAGQQVRVTRSGSTLAAACSACGWSVSGSRLLVDVWEARTDLEVAGNRYRYGRLHLTPSTSSGVDAVLHMRLHEEYLDQIREVPWSWPEAALEAQAAAARAFALRKVAAGLRSDCACHVTDTTADQVFHPLPTGGELAAWPRWRAAVRATGASTTGYVPRYQGAVIEALYSSSNGGWSEDSEDVFGGYLPYLRSRYDSASLTAANPYRSWTRTVSGSALATAFGLPDVVSLDLSGRTTGHGVARAVATSSDGRTATRSGTALRRALGLPSAVLRRASARTSGDYPPELAAAMARRTSSSASSVVITGMYEQDSVHTLIGQPLAGTVSGPLLLSGRSTLPAATLAELDRRGSRLRHAFVVGGPGIIGDGVLATLRARGLSVTRLGQDSTDSVAAAVLDEIRRRRTVTRVAVTTTSSKEVSAAFSGTARRLREPVVVAGSTVLPWRTRGALSRAGVDRVHLLGSTAHVSAAVESSLRSRGIGPIRVSGRDTADVAGALGRYFDRSVGGSEVALVPGGAGRSLHRALAGGTSTVVLVGGSGLPSSTASTLQQAPGWTRVRAVGDADVVPSGWLWAAREA</sequence>
<dbReference type="InterPro" id="IPR013693">
    <property type="entry name" value="SpoIID/LytB_N"/>
</dbReference>
<dbReference type="InterPro" id="IPR013486">
    <property type="entry name" value="SpoIID/LytB"/>
</dbReference>